<feature type="domain" description="Glycosyltransferase family 28 N-terminal" evidence="11">
    <location>
        <begin position="6"/>
        <end position="142"/>
    </location>
</feature>
<feature type="domain" description="Glycosyl transferase family 28 C-terminal" evidence="12">
    <location>
        <begin position="179"/>
        <end position="340"/>
    </location>
</feature>
<comment type="similarity">
    <text evidence="10">Belongs to the glycosyltransferase 28 family. MurG subfamily.</text>
</comment>
<evidence type="ECO:0000256" key="5">
    <source>
        <dbReference type="ARBA" id="ARBA00022960"/>
    </source>
</evidence>
<feature type="binding site" evidence="10">
    <location>
        <position position="185"/>
    </location>
    <ligand>
        <name>UDP-N-acetyl-alpha-D-glucosamine</name>
        <dbReference type="ChEBI" id="CHEBI:57705"/>
    </ligand>
</feature>
<reference evidence="13" key="1">
    <citation type="submission" date="2019-10" db="EMBL/GenBank/DDBJ databases">
        <authorList>
            <person name="Paulsen S."/>
        </authorList>
    </citation>
    <scope>NUCLEOTIDE SEQUENCE</scope>
    <source>
        <strain evidence="13">LMG 19692</strain>
    </source>
</reference>
<evidence type="ECO:0000313" key="14">
    <source>
        <dbReference type="EMBL" id="WOX29159.1"/>
    </source>
</evidence>
<evidence type="ECO:0000256" key="3">
    <source>
        <dbReference type="ARBA" id="ARBA00022676"/>
    </source>
</evidence>
<protein>
    <recommendedName>
        <fullName evidence="10">UDP-N-acetylglucosamine--N-acetylmuramyl-(pentapeptide) pyrophosphoryl-undecaprenol N-acetylglucosamine transferase</fullName>
        <ecNumber evidence="10">2.4.1.227</ecNumber>
    </recommendedName>
    <alternativeName>
        <fullName evidence="10">Undecaprenyl-PP-MurNAc-pentapeptide-UDPGlcNAc GlcNAc transferase</fullName>
    </alternativeName>
</protein>
<dbReference type="CDD" id="cd03785">
    <property type="entry name" value="GT28_MurG"/>
    <property type="match status" value="1"/>
</dbReference>
<gene>
    <name evidence="10 13" type="primary">murG</name>
    <name evidence="13" type="ORF">F9Y85_17965</name>
    <name evidence="14" type="ORF">R5H13_02480</name>
</gene>
<keyword evidence="1 10" id="KW-1003">Cell membrane</keyword>
<dbReference type="GO" id="GO:0051301">
    <property type="term" value="P:cell division"/>
    <property type="evidence" value="ECO:0007669"/>
    <property type="project" value="UniProtKB-KW"/>
</dbReference>
<comment type="subcellular location">
    <subcellularLocation>
        <location evidence="10">Cell membrane</location>
        <topology evidence="10">Peripheral membrane protein</topology>
        <orientation evidence="10">Cytoplasmic side</orientation>
    </subcellularLocation>
</comment>
<dbReference type="EC" id="2.4.1.227" evidence="10"/>
<name>A0A8I2KMD8_9GAMM</name>
<keyword evidence="8 10" id="KW-0131">Cell cycle</keyword>
<reference evidence="14 16" key="2">
    <citation type="submission" date="2023-10" db="EMBL/GenBank/DDBJ databases">
        <title>To unveil natural product biosynthetic capacity in Pseudoalteromonas.</title>
        <authorList>
            <person name="Wang J."/>
        </authorList>
    </citation>
    <scope>NUCLEOTIDE SEQUENCE [LARGE SCALE GENOMIC DNA]</scope>
    <source>
        <strain evidence="14 16">DSM 15914</strain>
    </source>
</reference>
<comment type="pathway">
    <text evidence="10">Cell wall biogenesis; peptidoglycan biosynthesis.</text>
</comment>
<dbReference type="NCBIfam" id="TIGR01133">
    <property type="entry name" value="murG"/>
    <property type="match status" value="1"/>
</dbReference>
<feature type="binding site" evidence="10">
    <location>
        <position position="124"/>
    </location>
    <ligand>
        <name>UDP-N-acetyl-alpha-D-glucosamine</name>
        <dbReference type="ChEBI" id="CHEBI:57705"/>
    </ligand>
</feature>
<evidence type="ECO:0000313" key="16">
    <source>
        <dbReference type="Proteomes" id="UP001304419"/>
    </source>
</evidence>
<comment type="function">
    <text evidence="10">Cell wall formation. Catalyzes the transfer of a GlcNAc subunit on undecaprenyl-pyrophosphoryl-MurNAc-pentapeptide (lipid intermediate I) to form undecaprenyl-pyrophosphoryl-MurNAc-(pentapeptide)GlcNAc (lipid intermediate II).</text>
</comment>
<dbReference type="GO" id="GO:0005886">
    <property type="term" value="C:plasma membrane"/>
    <property type="evidence" value="ECO:0007669"/>
    <property type="project" value="UniProtKB-SubCell"/>
</dbReference>
<evidence type="ECO:0000256" key="7">
    <source>
        <dbReference type="ARBA" id="ARBA00023136"/>
    </source>
</evidence>
<feature type="binding site" evidence="10">
    <location>
        <begin position="12"/>
        <end position="14"/>
    </location>
    <ligand>
        <name>UDP-N-acetyl-alpha-D-glucosamine</name>
        <dbReference type="ChEBI" id="CHEBI:57705"/>
    </ligand>
</feature>
<dbReference type="GO" id="GO:0009252">
    <property type="term" value="P:peptidoglycan biosynthetic process"/>
    <property type="evidence" value="ECO:0007669"/>
    <property type="project" value="UniProtKB-UniRule"/>
</dbReference>
<feature type="binding site" evidence="10">
    <location>
        <position position="287"/>
    </location>
    <ligand>
        <name>UDP-N-acetyl-alpha-D-glucosamine</name>
        <dbReference type="ChEBI" id="CHEBI:57705"/>
    </ligand>
</feature>
<dbReference type="GO" id="GO:0008360">
    <property type="term" value="P:regulation of cell shape"/>
    <property type="evidence" value="ECO:0007669"/>
    <property type="project" value="UniProtKB-KW"/>
</dbReference>
<keyword evidence="4 10" id="KW-0808">Transferase</keyword>
<keyword evidence="6 10" id="KW-0573">Peptidoglycan synthesis</keyword>
<dbReference type="PANTHER" id="PTHR21015:SF22">
    <property type="entry name" value="GLYCOSYLTRANSFERASE"/>
    <property type="match status" value="1"/>
</dbReference>
<keyword evidence="9 10" id="KW-0961">Cell wall biogenesis/degradation</keyword>
<dbReference type="InterPro" id="IPR004276">
    <property type="entry name" value="GlycoTrans_28_N"/>
</dbReference>
<dbReference type="GO" id="GO:0005975">
    <property type="term" value="P:carbohydrate metabolic process"/>
    <property type="evidence" value="ECO:0007669"/>
    <property type="project" value="InterPro"/>
</dbReference>
<keyword evidence="3 10" id="KW-0328">Glycosyltransferase</keyword>
<dbReference type="HAMAP" id="MF_00033">
    <property type="entry name" value="MurG"/>
    <property type="match status" value="1"/>
</dbReference>
<evidence type="ECO:0000256" key="4">
    <source>
        <dbReference type="ARBA" id="ARBA00022679"/>
    </source>
</evidence>
<dbReference type="SUPFAM" id="SSF53756">
    <property type="entry name" value="UDP-Glycosyltransferase/glycogen phosphorylase"/>
    <property type="match status" value="1"/>
</dbReference>
<proteinExistence type="inferred from homology"/>
<evidence type="ECO:0000256" key="1">
    <source>
        <dbReference type="ARBA" id="ARBA00022475"/>
    </source>
</evidence>
<dbReference type="Proteomes" id="UP000646877">
    <property type="component" value="Unassembled WGS sequence"/>
</dbReference>
<keyword evidence="5 10" id="KW-0133">Cell shape</keyword>
<dbReference type="Gene3D" id="3.40.50.2000">
    <property type="entry name" value="Glycogen Phosphorylase B"/>
    <property type="match status" value="2"/>
</dbReference>
<keyword evidence="2 10" id="KW-0132">Cell division</keyword>
<organism evidence="13 15">
    <name type="scientific">Pseudoalteromonas maricaloris</name>
    <dbReference type="NCBI Taxonomy" id="184924"/>
    <lineage>
        <taxon>Bacteria</taxon>
        <taxon>Pseudomonadati</taxon>
        <taxon>Pseudomonadota</taxon>
        <taxon>Gammaproteobacteria</taxon>
        <taxon>Alteromonadales</taxon>
        <taxon>Pseudoalteromonadaceae</taxon>
        <taxon>Pseudoalteromonas</taxon>
    </lineage>
</organism>
<dbReference type="PANTHER" id="PTHR21015">
    <property type="entry name" value="UDP-N-ACETYLGLUCOSAMINE--N-ACETYLMURAMYL-(PENTAPEPTIDE) PYROPHOSPHORYL-UNDECAPRENOL N-ACETYLGLUCOSAMINE TRANSFERASE 1"/>
    <property type="match status" value="1"/>
</dbReference>
<comment type="catalytic activity">
    <reaction evidence="10">
        <text>di-trans,octa-cis-undecaprenyl diphospho-N-acetyl-alpha-D-muramoyl-L-alanyl-D-glutamyl-meso-2,6-diaminopimeloyl-D-alanyl-D-alanine + UDP-N-acetyl-alpha-D-glucosamine = di-trans,octa-cis-undecaprenyl diphospho-[N-acetyl-alpha-D-glucosaminyl-(1-&gt;4)]-N-acetyl-alpha-D-muramoyl-L-alanyl-D-glutamyl-meso-2,6-diaminopimeloyl-D-alanyl-D-alanine + UDP + H(+)</text>
        <dbReference type="Rhea" id="RHEA:31227"/>
        <dbReference type="ChEBI" id="CHEBI:15378"/>
        <dbReference type="ChEBI" id="CHEBI:57705"/>
        <dbReference type="ChEBI" id="CHEBI:58223"/>
        <dbReference type="ChEBI" id="CHEBI:61387"/>
        <dbReference type="ChEBI" id="CHEBI:61388"/>
        <dbReference type="EC" id="2.4.1.227"/>
    </reaction>
</comment>
<dbReference type="GeneID" id="98334495"/>
<evidence type="ECO:0000256" key="6">
    <source>
        <dbReference type="ARBA" id="ARBA00022984"/>
    </source>
</evidence>
<dbReference type="AlphaFoldDB" id="A0A8I2KMD8"/>
<feature type="binding site" evidence="10">
    <location>
        <begin position="261"/>
        <end position="266"/>
    </location>
    <ligand>
        <name>UDP-N-acetyl-alpha-D-glucosamine</name>
        <dbReference type="ChEBI" id="CHEBI:57705"/>
    </ligand>
</feature>
<dbReference type="InterPro" id="IPR007235">
    <property type="entry name" value="Glyco_trans_28_C"/>
</dbReference>
<evidence type="ECO:0000256" key="10">
    <source>
        <dbReference type="HAMAP-Rule" id="MF_00033"/>
    </source>
</evidence>
<dbReference type="EMBL" id="WEIA01000013">
    <property type="protein sequence ID" value="NLR23165.1"/>
    <property type="molecule type" value="Genomic_DNA"/>
</dbReference>
<evidence type="ECO:0000259" key="11">
    <source>
        <dbReference type="Pfam" id="PF03033"/>
    </source>
</evidence>
<dbReference type="GO" id="GO:0050511">
    <property type="term" value="F:undecaprenyldiphospho-muramoylpentapeptide beta-N-acetylglucosaminyltransferase activity"/>
    <property type="evidence" value="ECO:0007669"/>
    <property type="project" value="UniProtKB-UniRule"/>
</dbReference>
<dbReference type="InterPro" id="IPR006009">
    <property type="entry name" value="GlcNAc_MurG"/>
</dbReference>
<keyword evidence="7 10" id="KW-0472">Membrane</keyword>
<evidence type="ECO:0000256" key="8">
    <source>
        <dbReference type="ARBA" id="ARBA00023306"/>
    </source>
</evidence>
<sequence length="355" mass="37395">MTKRLLVVAGGTGGHIFPGIAVAQFLQAQAWQVSWVGTADRMEADVVPRYGFEIDFIAMKGVRGNGVKRLLTAPFMVLKAVLAAKRILQQRKPDVVLAMGGYVTGPVGVAAKLLGIPLVIHEQNAVAGMSNKLLAKIASRVLAGFPGAFSEKLAQVVGNPVRASVAEISDKPVSVPLNLLIVGGSLGAKALNETVPEGLKLLKLQVASIGLNIRHQSGKHNQDDTQQRYESAGINAEVSEFIHDMDAAYAWADLVICRAGALTVSEIAAAGKTAIFVPFPHAVDDHQTANAQFLVSAGAAFILQQTALTPETLATTLQPLVIEPQKIATMAAKARQCGKSEATAKVAQICTELSN</sequence>
<evidence type="ECO:0000256" key="2">
    <source>
        <dbReference type="ARBA" id="ARBA00022618"/>
    </source>
</evidence>
<evidence type="ECO:0000259" key="12">
    <source>
        <dbReference type="Pfam" id="PF04101"/>
    </source>
</evidence>
<dbReference type="RefSeq" id="WP_039494195.1">
    <property type="nucleotide sequence ID" value="NZ_CBCSDF010000007.1"/>
</dbReference>
<dbReference type="Proteomes" id="UP001304419">
    <property type="component" value="Chromosome 1"/>
</dbReference>
<dbReference type="Pfam" id="PF03033">
    <property type="entry name" value="Glyco_transf_28"/>
    <property type="match status" value="1"/>
</dbReference>
<feature type="binding site" evidence="10">
    <location>
        <position position="162"/>
    </location>
    <ligand>
        <name>UDP-N-acetyl-alpha-D-glucosamine</name>
        <dbReference type="ChEBI" id="CHEBI:57705"/>
    </ligand>
</feature>
<dbReference type="GO" id="GO:0071555">
    <property type="term" value="P:cell wall organization"/>
    <property type="evidence" value="ECO:0007669"/>
    <property type="project" value="UniProtKB-KW"/>
</dbReference>
<evidence type="ECO:0000313" key="13">
    <source>
        <dbReference type="EMBL" id="NLR23165.1"/>
    </source>
</evidence>
<dbReference type="UniPathway" id="UPA00219"/>
<dbReference type="EMBL" id="CP137578">
    <property type="protein sequence ID" value="WOX29159.1"/>
    <property type="molecule type" value="Genomic_DNA"/>
</dbReference>
<feature type="binding site" evidence="10">
    <location>
        <position position="242"/>
    </location>
    <ligand>
        <name>UDP-N-acetyl-alpha-D-glucosamine</name>
        <dbReference type="ChEBI" id="CHEBI:57705"/>
    </ligand>
</feature>
<keyword evidence="16" id="KW-1185">Reference proteome</keyword>
<evidence type="ECO:0000256" key="9">
    <source>
        <dbReference type="ARBA" id="ARBA00023316"/>
    </source>
</evidence>
<evidence type="ECO:0000313" key="15">
    <source>
        <dbReference type="Proteomes" id="UP000646877"/>
    </source>
</evidence>
<accession>A0A8I2KMD8</accession>
<dbReference type="Pfam" id="PF04101">
    <property type="entry name" value="Glyco_tran_28_C"/>
    <property type="match status" value="1"/>
</dbReference>